<evidence type="ECO:0000313" key="8">
    <source>
        <dbReference type="Proteomes" id="UP001498771"/>
    </source>
</evidence>
<keyword evidence="3" id="KW-0238">DNA-binding</keyword>
<dbReference type="GeneID" id="90041033"/>
<dbReference type="Pfam" id="PF04082">
    <property type="entry name" value="Fungal_trans"/>
    <property type="match status" value="1"/>
</dbReference>
<dbReference type="PANTHER" id="PTHR47171:SF3">
    <property type="entry name" value="FARA-RELATED"/>
    <property type="match status" value="1"/>
</dbReference>
<dbReference type="Proteomes" id="UP001498771">
    <property type="component" value="Unassembled WGS sequence"/>
</dbReference>
<feature type="domain" description="Xylanolytic transcriptional activator regulatory" evidence="6">
    <location>
        <begin position="194"/>
        <end position="266"/>
    </location>
</feature>
<gene>
    <name evidence="7" type="ORF">BZA70DRAFT_89903</name>
</gene>
<evidence type="ECO:0000256" key="1">
    <source>
        <dbReference type="ARBA" id="ARBA00022833"/>
    </source>
</evidence>
<comment type="caution">
    <text evidence="7">The sequence shown here is derived from an EMBL/GenBank/DDBJ whole genome shotgun (WGS) entry which is preliminary data.</text>
</comment>
<evidence type="ECO:0000259" key="6">
    <source>
        <dbReference type="SMART" id="SM00906"/>
    </source>
</evidence>
<keyword evidence="4" id="KW-0804">Transcription</keyword>
<evidence type="ECO:0000256" key="2">
    <source>
        <dbReference type="ARBA" id="ARBA00023015"/>
    </source>
</evidence>
<dbReference type="SMART" id="SM00906">
    <property type="entry name" value="Fungal_trans"/>
    <property type="match status" value="1"/>
</dbReference>
<evidence type="ECO:0000256" key="3">
    <source>
        <dbReference type="ARBA" id="ARBA00023125"/>
    </source>
</evidence>
<accession>A0ABR1EZJ4</accession>
<organism evidence="7 8">
    <name type="scientific">Myxozyma melibiosi</name>
    <dbReference type="NCBI Taxonomy" id="54550"/>
    <lineage>
        <taxon>Eukaryota</taxon>
        <taxon>Fungi</taxon>
        <taxon>Dikarya</taxon>
        <taxon>Ascomycota</taxon>
        <taxon>Saccharomycotina</taxon>
        <taxon>Lipomycetes</taxon>
        <taxon>Lipomycetales</taxon>
        <taxon>Lipomycetaceae</taxon>
        <taxon>Myxozyma</taxon>
    </lineage>
</organism>
<protein>
    <submittedName>
        <fullName evidence="7">Fungal-specific transcription factor domain-containing protein</fullName>
    </submittedName>
</protein>
<evidence type="ECO:0000256" key="5">
    <source>
        <dbReference type="ARBA" id="ARBA00023242"/>
    </source>
</evidence>
<evidence type="ECO:0000256" key="4">
    <source>
        <dbReference type="ARBA" id="ARBA00023163"/>
    </source>
</evidence>
<dbReference type="EMBL" id="JBBJBU010000014">
    <property type="protein sequence ID" value="KAK7203031.1"/>
    <property type="molecule type" value="Genomic_DNA"/>
</dbReference>
<reference evidence="7 8" key="1">
    <citation type="submission" date="2024-03" db="EMBL/GenBank/DDBJ databases">
        <title>Genome-scale model development and genomic sequencing of the oleaginous clade Lipomyces.</title>
        <authorList>
            <consortium name="Lawrence Berkeley National Laboratory"/>
            <person name="Czajka J.J."/>
            <person name="Han Y."/>
            <person name="Kim J."/>
            <person name="Mondo S.J."/>
            <person name="Hofstad B.A."/>
            <person name="Robles A."/>
            <person name="Haridas S."/>
            <person name="Riley R."/>
            <person name="LaButti K."/>
            <person name="Pangilinan J."/>
            <person name="Andreopoulos W."/>
            <person name="Lipzen A."/>
            <person name="Yan J."/>
            <person name="Wang M."/>
            <person name="Ng V."/>
            <person name="Grigoriev I.V."/>
            <person name="Spatafora J.W."/>
            <person name="Magnuson J.K."/>
            <person name="Baker S.E."/>
            <person name="Pomraning K.R."/>
        </authorList>
    </citation>
    <scope>NUCLEOTIDE SEQUENCE [LARGE SCALE GENOMIC DNA]</scope>
    <source>
        <strain evidence="7 8">Phaff 52-87</strain>
    </source>
</reference>
<dbReference type="InterPro" id="IPR052073">
    <property type="entry name" value="Amide_Lactam_Regulators"/>
</dbReference>
<keyword evidence="8" id="KW-1185">Reference proteome</keyword>
<dbReference type="PANTHER" id="PTHR47171">
    <property type="entry name" value="FARA-RELATED"/>
    <property type="match status" value="1"/>
</dbReference>
<dbReference type="RefSeq" id="XP_064766064.1">
    <property type="nucleotide sequence ID" value="XM_064915521.1"/>
</dbReference>
<keyword evidence="5" id="KW-0539">Nucleus</keyword>
<evidence type="ECO:0000313" key="7">
    <source>
        <dbReference type="EMBL" id="KAK7203031.1"/>
    </source>
</evidence>
<sequence length="594" mass="66685">MFSTLLAESISNHLRARDFSRLVFPGRTGALSLLAEGSNDEKGEIIHFELPDSETSKGLLDRLDPIEFGILAQYGAFSLPPQDICDTLIKGYFEQIHPLLPMINRTQFMRDYENPSNPPSILLLQAILAAGTLVCQIPDLLDSNGTMDHSRRVLYKRAKSLYDAGCETDKITIVQAMLLMSCCCSEPASISKDMFYWTKLAISVAQGLGLHRSVENSHMRLVDRRLWKRLWWVLFTRDRVVSISLGRPFLIDKGDSDVEPLSPSDFLEEEGPGPYRYPPDSTLVQFFIRYTSLSEIATFIIEEHFSVSVEHSRRTVKSAPPDITRSELALRLWLKNLPPELDYDYSYSQHTFWTGILYAQFNCLHCLIHRWDLSPHGKTEQPKDQTILITPNRQIAFETAHNIAKITENLSRTDEISKLPSIMVHVLFTALIAILYELQTLITDKEIAEAQRALDVLVKGLRTVSTTWGTARTLLGVFMYVARSLFKQDDSSIKARLNSAVQSPGETVIISDEQAQLFEPEPEQQLSPDESSGLSSDNVHNFGSLAGIDQDIERAESITGSRQNIDMLCQLILAAGKNKNELDGATGTACLVDT</sequence>
<name>A0ABR1EZJ4_9ASCO</name>
<dbReference type="CDD" id="cd12148">
    <property type="entry name" value="fungal_TF_MHR"/>
    <property type="match status" value="1"/>
</dbReference>
<dbReference type="InterPro" id="IPR007219">
    <property type="entry name" value="XnlR_reg_dom"/>
</dbReference>
<keyword evidence="2" id="KW-0805">Transcription regulation</keyword>
<proteinExistence type="predicted"/>
<keyword evidence="1" id="KW-0862">Zinc</keyword>